<keyword evidence="1" id="KW-0812">Transmembrane</keyword>
<dbReference type="InterPro" id="IPR051533">
    <property type="entry name" value="WaaL-like"/>
</dbReference>
<keyword evidence="1" id="KW-0472">Membrane</keyword>
<feature type="transmembrane region" description="Helical" evidence="1">
    <location>
        <begin position="329"/>
        <end position="349"/>
    </location>
</feature>
<feature type="transmembrane region" description="Helical" evidence="1">
    <location>
        <begin position="180"/>
        <end position="203"/>
    </location>
</feature>
<protein>
    <submittedName>
        <fullName evidence="2">O-antigen ligase</fullName>
    </submittedName>
</protein>
<proteinExistence type="predicted"/>
<feature type="transmembrane region" description="Helical" evidence="1">
    <location>
        <begin position="279"/>
        <end position="298"/>
    </location>
</feature>
<reference evidence="2 3" key="1">
    <citation type="submission" date="2018-05" db="EMBL/GenBank/DDBJ databases">
        <title>Genomic Encyclopedia of Type Strains, Phase IV (KMG-IV): sequencing the most valuable type-strain genomes for metagenomic binning, comparative biology and taxonomic classification.</title>
        <authorList>
            <person name="Goeker M."/>
        </authorList>
    </citation>
    <scope>NUCLEOTIDE SEQUENCE [LARGE SCALE GENOMIC DNA]</scope>
    <source>
        <strain evidence="2 3">DSM 6462</strain>
    </source>
</reference>
<comment type="caution">
    <text evidence="2">The sequence shown here is derived from an EMBL/GenBank/DDBJ whole genome shotgun (WGS) entry which is preliminary data.</text>
</comment>
<accession>A0A2V3U390</accession>
<evidence type="ECO:0000256" key="1">
    <source>
        <dbReference type="SAM" id="Phobius"/>
    </source>
</evidence>
<organism evidence="2 3">
    <name type="scientific">Chelatococcus asaccharovorans</name>
    <dbReference type="NCBI Taxonomy" id="28210"/>
    <lineage>
        <taxon>Bacteria</taxon>
        <taxon>Pseudomonadati</taxon>
        <taxon>Pseudomonadota</taxon>
        <taxon>Alphaproteobacteria</taxon>
        <taxon>Hyphomicrobiales</taxon>
        <taxon>Chelatococcaceae</taxon>
        <taxon>Chelatococcus</taxon>
    </lineage>
</organism>
<keyword evidence="3" id="KW-1185">Reference proteome</keyword>
<keyword evidence="1" id="KW-1133">Transmembrane helix</keyword>
<dbReference type="GO" id="GO:0016874">
    <property type="term" value="F:ligase activity"/>
    <property type="evidence" value="ECO:0007669"/>
    <property type="project" value="UniProtKB-KW"/>
</dbReference>
<dbReference type="PANTHER" id="PTHR37422:SF21">
    <property type="entry name" value="EXOQ-LIKE PROTEIN"/>
    <property type="match status" value="1"/>
</dbReference>
<dbReference type="EMBL" id="QJJK01000007">
    <property type="protein sequence ID" value="PXW57143.1"/>
    <property type="molecule type" value="Genomic_DNA"/>
</dbReference>
<name>A0A2V3U390_9HYPH</name>
<sequence length="533" mass="57775">MDARAGRTNGRPSEGRSACVSAFPRVAKTLEHPGSKQFHRNRRPVIAELFEDALRPFPTASANGTMAQARPIAGTGGTTHDDLRQAAAALAPRRARRGGKLRISLARLDSLALWLFVFAGAFVLIEPSLYELLFPLALVTALLIGFRIPASAAPMLGLLTLFNIGGAVSLMPYLNESRSVLFIVISIYLAMTSVFFASVLTQAPLRRLETIRSALIWSAWPAGIAGLLGYFDIAGLGGIFTVYGRASGTFKDPNVMGPYMVLPIVYIVQGLIERRTGILKTILLLSVPLLALFLSFSRGAWADLVGALGLLFALSFITGATLAQRRMMIFYALGCVAILLVMLGVALSIDGVREIFTMRASLSQDYDEGATGRFGNQLRSIPLLLEHVNGLGPLRFHVYFDADPHSVYINAFASYGWLGGLSYVTLIAATWVVAWRTVFRRGPLQPHAIAVWSALIVITIQGFQIDTDHWRQFYLMLGLIWGIAAASKAHAKADAKARSAAEGLHSPLAAPPRQTAITHQGGAGQTQRLEHLR</sequence>
<evidence type="ECO:0000313" key="2">
    <source>
        <dbReference type="EMBL" id="PXW57143.1"/>
    </source>
</evidence>
<keyword evidence="2" id="KW-0436">Ligase</keyword>
<feature type="transmembrane region" description="Helical" evidence="1">
    <location>
        <begin position="103"/>
        <end position="123"/>
    </location>
</feature>
<feature type="transmembrane region" description="Helical" evidence="1">
    <location>
        <begin position="215"/>
        <end position="243"/>
    </location>
</feature>
<feature type="transmembrane region" description="Helical" evidence="1">
    <location>
        <begin position="129"/>
        <end position="148"/>
    </location>
</feature>
<feature type="transmembrane region" description="Helical" evidence="1">
    <location>
        <begin position="155"/>
        <end position="174"/>
    </location>
</feature>
<dbReference type="PANTHER" id="PTHR37422">
    <property type="entry name" value="TEICHURONIC ACID BIOSYNTHESIS PROTEIN TUAE"/>
    <property type="match status" value="1"/>
</dbReference>
<feature type="transmembrane region" description="Helical" evidence="1">
    <location>
        <begin position="415"/>
        <end position="435"/>
    </location>
</feature>
<evidence type="ECO:0000313" key="3">
    <source>
        <dbReference type="Proteomes" id="UP000248021"/>
    </source>
</evidence>
<feature type="transmembrane region" description="Helical" evidence="1">
    <location>
        <begin position="447"/>
        <end position="465"/>
    </location>
</feature>
<gene>
    <name evidence="2" type="ORF">C7450_107182</name>
</gene>
<dbReference type="Proteomes" id="UP000248021">
    <property type="component" value="Unassembled WGS sequence"/>
</dbReference>
<feature type="transmembrane region" description="Helical" evidence="1">
    <location>
        <begin position="304"/>
        <end position="322"/>
    </location>
</feature>
<feature type="transmembrane region" description="Helical" evidence="1">
    <location>
        <begin position="255"/>
        <end position="272"/>
    </location>
</feature>
<dbReference type="AlphaFoldDB" id="A0A2V3U390"/>
<feature type="transmembrane region" description="Helical" evidence="1">
    <location>
        <begin position="471"/>
        <end position="489"/>
    </location>
</feature>